<dbReference type="Proteomes" id="UP000624404">
    <property type="component" value="Unassembled WGS sequence"/>
</dbReference>
<name>A0A8H2W2W6_9HELO</name>
<accession>A0A8H2W2W6</accession>
<comment type="caution">
    <text evidence="1">The sequence shown here is derived from an EMBL/GenBank/DDBJ whole genome shotgun (WGS) entry which is preliminary data.</text>
</comment>
<dbReference type="Pfam" id="PF12224">
    <property type="entry name" value="Amidoligase_2"/>
    <property type="match status" value="1"/>
</dbReference>
<dbReference type="EMBL" id="CAJHIA010000032">
    <property type="protein sequence ID" value="CAD6448645.1"/>
    <property type="molecule type" value="Genomic_DNA"/>
</dbReference>
<protein>
    <submittedName>
        <fullName evidence="1">F464f836-336f-4335-9a15-cbbd2b2b8caf</fullName>
    </submittedName>
</protein>
<dbReference type="AlphaFoldDB" id="A0A8H2W2W6"/>
<sequence>MSKRPNLLASFSEKLTFGVELEFGIRFSKRPFTLQEKIWELVRDTLIVETGFDILSQGDVKKLDADLWLPSSTQKIPQAALFNTWVVGADATLHFTDERKADKAYYCPIEIRSPVLKFGTEAFKEVHKMLTAIHKHFDVVVNRSCGFHVHVGKGKAGLNFTPLQHLMATLWVFEPQISELIHKSRAMTGSYCPSLHVRSNLGVLKYEGKLLDVLLGTTDVNEVVEMFSGYMLFNYMSYRIEGLRIPHLNPVKRTIEFRQHEGTMDSETVLNWDLKIFLSKYTNSPECYSVEDLFDEIGFPKSAVEFYRGKVQRLRRIEQKEDGKKAKNK</sequence>
<dbReference type="InterPro" id="IPR022025">
    <property type="entry name" value="Amidoligase_2"/>
</dbReference>
<evidence type="ECO:0000313" key="2">
    <source>
        <dbReference type="Proteomes" id="UP000624404"/>
    </source>
</evidence>
<reference evidence="1" key="1">
    <citation type="submission" date="2020-10" db="EMBL/GenBank/DDBJ databases">
        <authorList>
            <person name="Kusch S."/>
        </authorList>
    </citation>
    <scope>NUCLEOTIDE SEQUENCE</scope>
    <source>
        <strain evidence="1">SwB9</strain>
    </source>
</reference>
<dbReference type="PANTHER" id="PTHR36847:SF1">
    <property type="entry name" value="AMIDOLIGASE ENZYME"/>
    <property type="match status" value="1"/>
</dbReference>
<dbReference type="OrthoDB" id="412402at2759"/>
<organism evidence="1 2">
    <name type="scientific">Sclerotinia trifoliorum</name>
    <dbReference type="NCBI Taxonomy" id="28548"/>
    <lineage>
        <taxon>Eukaryota</taxon>
        <taxon>Fungi</taxon>
        <taxon>Dikarya</taxon>
        <taxon>Ascomycota</taxon>
        <taxon>Pezizomycotina</taxon>
        <taxon>Leotiomycetes</taxon>
        <taxon>Helotiales</taxon>
        <taxon>Sclerotiniaceae</taxon>
        <taxon>Sclerotinia</taxon>
    </lineage>
</organism>
<evidence type="ECO:0000313" key="1">
    <source>
        <dbReference type="EMBL" id="CAD6448645.1"/>
    </source>
</evidence>
<proteinExistence type="predicted"/>
<keyword evidence="2" id="KW-1185">Reference proteome</keyword>
<dbReference type="PANTHER" id="PTHR36847">
    <property type="entry name" value="AMIDOLIGASE ENZYME"/>
    <property type="match status" value="1"/>
</dbReference>
<gene>
    <name evidence="1" type="ORF">SCLTRI_LOCUS8438</name>
</gene>